<dbReference type="GeneTree" id="ENSGT01150000287044"/>
<evidence type="ECO:0000313" key="2">
    <source>
        <dbReference type="Ensembl" id="ENSCINP00000034536.1"/>
    </source>
</evidence>
<reference evidence="2" key="3">
    <citation type="submission" date="2025-08" db="UniProtKB">
        <authorList>
            <consortium name="Ensembl"/>
        </authorList>
    </citation>
    <scope>IDENTIFICATION</scope>
</reference>
<dbReference type="EMBL" id="EAAA01002989">
    <property type="status" value="NOT_ANNOTATED_CDS"/>
    <property type="molecule type" value="Genomic_DNA"/>
</dbReference>
<reference evidence="2" key="2">
    <citation type="journal article" date="2008" name="Genome Biol.">
        <title>Improved genome assembly and evidence-based global gene model set for the chordate Ciona intestinalis: new insight into intron and operon populations.</title>
        <authorList>
            <person name="Satou Y."/>
            <person name="Mineta K."/>
            <person name="Ogasawara M."/>
            <person name="Sasakura Y."/>
            <person name="Shoguchi E."/>
            <person name="Ueno K."/>
            <person name="Yamada L."/>
            <person name="Matsumoto J."/>
            <person name="Wasserscheid J."/>
            <person name="Dewar K."/>
            <person name="Wiley G.B."/>
            <person name="Macmil S.L."/>
            <person name="Roe B.A."/>
            <person name="Zeller R.W."/>
            <person name="Hastings K.E."/>
            <person name="Lemaire P."/>
            <person name="Lindquist E."/>
            <person name="Endo T."/>
            <person name="Hotta K."/>
            <person name="Inaba K."/>
        </authorList>
    </citation>
    <scope>NUCLEOTIDE SEQUENCE [LARGE SCALE GENOMIC DNA]</scope>
    <source>
        <strain evidence="2">wild type</strain>
    </source>
</reference>
<dbReference type="AlphaFoldDB" id="H2XY02"/>
<name>H2XY02_CIOIN</name>
<keyword evidence="3" id="KW-1185">Reference proteome</keyword>
<dbReference type="RefSeq" id="XP_002128750.1">
    <property type="nucleotide sequence ID" value="XM_002128714.4"/>
</dbReference>
<protein>
    <submittedName>
        <fullName evidence="2">Cornifelin homolog</fullName>
    </submittedName>
</protein>
<dbReference type="NCBIfam" id="TIGR01571">
    <property type="entry name" value="A_thal_Cys_rich"/>
    <property type="match status" value="1"/>
</dbReference>
<dbReference type="GeneID" id="100177734"/>
<dbReference type="Pfam" id="PF04749">
    <property type="entry name" value="PLAC8"/>
    <property type="match status" value="1"/>
</dbReference>
<proteinExistence type="inferred from homology"/>
<dbReference type="PANTHER" id="PTHR15907">
    <property type="entry name" value="DUF614 FAMILY PROTEIN-RELATED"/>
    <property type="match status" value="1"/>
</dbReference>
<organism evidence="2 3">
    <name type="scientific">Ciona intestinalis</name>
    <name type="common">Transparent sea squirt</name>
    <name type="synonym">Ascidia intestinalis</name>
    <dbReference type="NCBI Taxonomy" id="7719"/>
    <lineage>
        <taxon>Eukaryota</taxon>
        <taxon>Metazoa</taxon>
        <taxon>Chordata</taxon>
        <taxon>Tunicata</taxon>
        <taxon>Ascidiacea</taxon>
        <taxon>Phlebobranchia</taxon>
        <taxon>Cionidae</taxon>
        <taxon>Ciona</taxon>
    </lineage>
</organism>
<dbReference type="InterPro" id="IPR006461">
    <property type="entry name" value="PLAC_motif_containing"/>
</dbReference>
<dbReference type="KEGG" id="cin:100177734"/>
<dbReference type="Proteomes" id="UP000008144">
    <property type="component" value="Chromosome 9"/>
</dbReference>
<dbReference type="InParanoid" id="H2XY02"/>
<sequence length="166" mass="18107">MAQQSNVKSPLLDNQYDNTYAATAPPSYNAQPPQVQQHIQYQPMPIQNQPYSSTTTSVVVTHQPSGRVWRSGICDCYKNCGVCMCVYCFQPCYTVGLAKRMGESCCVGMLTPGMSALRTKFRMTHGIQGTVLEDACVSMFCSPCAACQLGNEMAAENYPTNSCAPC</sequence>
<dbReference type="Ensembl" id="ENSCINT00000030843.1">
    <property type="protein sequence ID" value="ENSCINP00000034536.1"/>
    <property type="gene ID" value="ENSCING00000021919.1"/>
</dbReference>
<dbReference type="OMA" id="HMCFIAS"/>
<evidence type="ECO:0000313" key="3">
    <source>
        <dbReference type="Proteomes" id="UP000008144"/>
    </source>
</evidence>
<accession>A0A1W2WCV4</accession>
<reference evidence="2" key="4">
    <citation type="submission" date="2025-09" db="UniProtKB">
        <authorList>
            <consortium name="Ensembl"/>
        </authorList>
    </citation>
    <scope>IDENTIFICATION</scope>
</reference>
<reference evidence="3" key="1">
    <citation type="journal article" date="2002" name="Science">
        <title>The draft genome of Ciona intestinalis: insights into chordate and vertebrate origins.</title>
        <authorList>
            <person name="Dehal P."/>
            <person name="Satou Y."/>
            <person name="Campbell R.K."/>
            <person name="Chapman J."/>
            <person name="Degnan B."/>
            <person name="De Tomaso A."/>
            <person name="Davidson B."/>
            <person name="Di Gregorio A."/>
            <person name="Gelpke M."/>
            <person name="Goodstein D.M."/>
            <person name="Harafuji N."/>
            <person name="Hastings K.E."/>
            <person name="Ho I."/>
            <person name="Hotta K."/>
            <person name="Huang W."/>
            <person name="Kawashima T."/>
            <person name="Lemaire P."/>
            <person name="Martinez D."/>
            <person name="Meinertzhagen I.A."/>
            <person name="Necula S."/>
            <person name="Nonaka M."/>
            <person name="Putnam N."/>
            <person name="Rash S."/>
            <person name="Saiga H."/>
            <person name="Satake M."/>
            <person name="Terry A."/>
            <person name="Yamada L."/>
            <person name="Wang H.G."/>
            <person name="Awazu S."/>
            <person name="Azumi K."/>
            <person name="Boore J."/>
            <person name="Branno M."/>
            <person name="Chin-Bow S."/>
            <person name="DeSantis R."/>
            <person name="Doyle S."/>
            <person name="Francino P."/>
            <person name="Keys D.N."/>
            <person name="Haga S."/>
            <person name="Hayashi H."/>
            <person name="Hino K."/>
            <person name="Imai K.S."/>
            <person name="Inaba K."/>
            <person name="Kano S."/>
            <person name="Kobayashi K."/>
            <person name="Kobayashi M."/>
            <person name="Lee B.I."/>
            <person name="Makabe K.W."/>
            <person name="Manohar C."/>
            <person name="Matassi G."/>
            <person name="Medina M."/>
            <person name="Mochizuki Y."/>
            <person name="Mount S."/>
            <person name="Morishita T."/>
            <person name="Miura S."/>
            <person name="Nakayama A."/>
            <person name="Nishizaka S."/>
            <person name="Nomoto H."/>
            <person name="Ohta F."/>
            <person name="Oishi K."/>
            <person name="Rigoutsos I."/>
            <person name="Sano M."/>
            <person name="Sasaki A."/>
            <person name="Sasakura Y."/>
            <person name="Shoguchi E."/>
            <person name="Shin-i T."/>
            <person name="Spagnuolo A."/>
            <person name="Stainier D."/>
            <person name="Suzuki M.M."/>
            <person name="Tassy O."/>
            <person name="Takatori N."/>
            <person name="Tokuoka M."/>
            <person name="Yagi K."/>
            <person name="Yoshizaki F."/>
            <person name="Wada S."/>
            <person name="Zhang C."/>
            <person name="Hyatt P.D."/>
            <person name="Larimer F."/>
            <person name="Detter C."/>
            <person name="Doggett N."/>
            <person name="Glavina T."/>
            <person name="Hawkins T."/>
            <person name="Richardson P."/>
            <person name="Lucas S."/>
            <person name="Kohara Y."/>
            <person name="Levine M."/>
            <person name="Satoh N."/>
            <person name="Rokhsar D.S."/>
        </authorList>
    </citation>
    <scope>NUCLEOTIDE SEQUENCE [LARGE SCALE GENOMIC DNA]</scope>
</reference>
<evidence type="ECO:0000256" key="1">
    <source>
        <dbReference type="ARBA" id="ARBA00009024"/>
    </source>
</evidence>
<dbReference type="EMBL" id="EAAA01002988">
    <property type="status" value="NOT_ANNOTATED_CDS"/>
    <property type="molecule type" value="Genomic_DNA"/>
</dbReference>
<dbReference type="STRING" id="7719.ENSCINP00000034536"/>
<gene>
    <name evidence="2" type="primary">LOC100177734</name>
</gene>
<comment type="similarity">
    <text evidence="1">Belongs to the cornifelin family.</text>
</comment>
<dbReference type="OrthoDB" id="1045822at2759"/>
<dbReference type="HOGENOM" id="CLU_083147_5_1_1"/>
<accession>H2XY02</accession>